<dbReference type="RefSeq" id="WP_090196075.1">
    <property type="nucleotide sequence ID" value="NZ_FOYP01000001.1"/>
</dbReference>
<evidence type="ECO:0000313" key="4">
    <source>
        <dbReference type="EMBL" id="SFR33603.1"/>
    </source>
</evidence>
<dbReference type="Pfam" id="PF00440">
    <property type="entry name" value="TetR_N"/>
    <property type="match status" value="1"/>
</dbReference>
<dbReference type="EMBL" id="FOYP01000001">
    <property type="protein sequence ID" value="SFR33603.1"/>
    <property type="molecule type" value="Genomic_DNA"/>
</dbReference>
<evidence type="ECO:0000313" key="5">
    <source>
        <dbReference type="Proteomes" id="UP000199478"/>
    </source>
</evidence>
<reference evidence="5" key="1">
    <citation type="submission" date="2016-10" db="EMBL/GenBank/DDBJ databases">
        <authorList>
            <person name="Varghese N."/>
            <person name="Submissions S."/>
        </authorList>
    </citation>
    <scope>NUCLEOTIDE SEQUENCE [LARGE SCALE GENOMIC DNA]</scope>
    <source>
        <strain evidence="5">DSM 26879</strain>
    </source>
</reference>
<protein>
    <submittedName>
        <fullName evidence="4">Transcriptional regulator, TetR family</fullName>
    </submittedName>
</protein>
<dbReference type="SUPFAM" id="SSF46689">
    <property type="entry name" value="Homeodomain-like"/>
    <property type="match status" value="1"/>
</dbReference>
<dbReference type="Gene3D" id="1.10.357.10">
    <property type="entry name" value="Tetracycline Repressor, domain 2"/>
    <property type="match status" value="1"/>
</dbReference>
<feature type="DNA-binding region" description="H-T-H motif" evidence="2">
    <location>
        <begin position="28"/>
        <end position="47"/>
    </location>
</feature>
<dbReference type="PANTHER" id="PTHR30055:SF235">
    <property type="entry name" value="TRANSCRIPTIONAL REGULATORY PROTEIN"/>
    <property type="match status" value="1"/>
</dbReference>
<dbReference type="Pfam" id="PF17920">
    <property type="entry name" value="TetR_C_16"/>
    <property type="match status" value="1"/>
</dbReference>
<dbReference type="InterPro" id="IPR041678">
    <property type="entry name" value="TetR_C_16"/>
</dbReference>
<accession>A0A1I6FUK5</accession>
<dbReference type="OrthoDB" id="9779746at2"/>
<keyword evidence="1 2" id="KW-0238">DNA-binding</keyword>
<gene>
    <name evidence="4" type="ORF">SAMN04488005_0522</name>
</gene>
<sequence length="183" mass="19661">MKKSDITREKLLSAATNSFCAQSYSNVSLRMIAKQAGVDVALVSRYFGGKRGLFEAMLEVAFDWPEMAAGGDPVAVAIAKYTKPDATDAHMSVIRMIIVNGADPEVGDLLRARLRTMLIDPMLDRMGGPAAAPNLAMFIAATLGAAMVRHTLRLPGMADVSAEEYGAQLRHMIDAALAYEGKQ</sequence>
<dbReference type="InterPro" id="IPR036271">
    <property type="entry name" value="Tet_transcr_reg_TetR-rel_C_sf"/>
</dbReference>
<feature type="domain" description="HTH tetR-type" evidence="3">
    <location>
        <begin position="5"/>
        <end position="65"/>
    </location>
</feature>
<name>A0A1I6FUK5_9RHOB</name>
<dbReference type="SUPFAM" id="SSF48498">
    <property type="entry name" value="Tetracyclin repressor-like, C-terminal domain"/>
    <property type="match status" value="1"/>
</dbReference>
<evidence type="ECO:0000259" key="3">
    <source>
        <dbReference type="PROSITE" id="PS50977"/>
    </source>
</evidence>
<dbReference type="GO" id="GO:0003700">
    <property type="term" value="F:DNA-binding transcription factor activity"/>
    <property type="evidence" value="ECO:0007669"/>
    <property type="project" value="TreeGrafter"/>
</dbReference>
<dbReference type="PROSITE" id="PS50977">
    <property type="entry name" value="HTH_TETR_2"/>
    <property type="match status" value="1"/>
</dbReference>
<keyword evidence="5" id="KW-1185">Reference proteome</keyword>
<organism evidence="4 5">
    <name type="scientific">Yoonia tamlensis</name>
    <dbReference type="NCBI Taxonomy" id="390270"/>
    <lineage>
        <taxon>Bacteria</taxon>
        <taxon>Pseudomonadati</taxon>
        <taxon>Pseudomonadota</taxon>
        <taxon>Alphaproteobacteria</taxon>
        <taxon>Rhodobacterales</taxon>
        <taxon>Paracoccaceae</taxon>
        <taxon>Yoonia</taxon>
    </lineage>
</organism>
<dbReference type="InterPro" id="IPR050109">
    <property type="entry name" value="HTH-type_TetR-like_transc_reg"/>
</dbReference>
<dbReference type="InterPro" id="IPR009057">
    <property type="entry name" value="Homeodomain-like_sf"/>
</dbReference>
<dbReference type="GO" id="GO:0000976">
    <property type="term" value="F:transcription cis-regulatory region binding"/>
    <property type="evidence" value="ECO:0007669"/>
    <property type="project" value="TreeGrafter"/>
</dbReference>
<proteinExistence type="predicted"/>
<dbReference type="Proteomes" id="UP000199478">
    <property type="component" value="Unassembled WGS sequence"/>
</dbReference>
<dbReference type="AlphaFoldDB" id="A0A1I6FUK5"/>
<evidence type="ECO:0000256" key="1">
    <source>
        <dbReference type="ARBA" id="ARBA00023125"/>
    </source>
</evidence>
<dbReference type="PANTHER" id="PTHR30055">
    <property type="entry name" value="HTH-TYPE TRANSCRIPTIONAL REGULATOR RUTR"/>
    <property type="match status" value="1"/>
</dbReference>
<dbReference type="STRING" id="390270.SAMN04488005_0522"/>
<dbReference type="InterPro" id="IPR001647">
    <property type="entry name" value="HTH_TetR"/>
</dbReference>
<evidence type="ECO:0000256" key="2">
    <source>
        <dbReference type="PROSITE-ProRule" id="PRU00335"/>
    </source>
</evidence>